<dbReference type="Proteomes" id="UP000694523">
    <property type="component" value="Unplaced"/>
</dbReference>
<accession>A0A8C6SJB7</accession>
<evidence type="ECO:0000256" key="4">
    <source>
        <dbReference type="ARBA" id="ARBA00022989"/>
    </source>
</evidence>
<reference evidence="8" key="1">
    <citation type="submission" date="2025-08" db="UniProtKB">
        <authorList>
            <consortium name="Ensembl"/>
        </authorList>
    </citation>
    <scope>IDENTIFICATION</scope>
</reference>
<comment type="subcellular location">
    <subcellularLocation>
        <location evidence="1">Cell projection</location>
        <location evidence="1">Cilium</location>
    </subcellularLocation>
    <subcellularLocation>
        <location evidence="2">Membrane</location>
        <topology evidence="2">Multi-pass membrane protein</topology>
    </subcellularLocation>
</comment>
<dbReference type="AlphaFoldDB" id="A0A8C6SJB7"/>
<dbReference type="PANTHER" id="PTHR13531:SF8">
    <property type="entry name" value="TRANSMEMBRANE PROTEIN 80"/>
    <property type="match status" value="1"/>
</dbReference>
<evidence type="ECO:0008006" key="10">
    <source>
        <dbReference type="Google" id="ProtNLM"/>
    </source>
</evidence>
<keyword evidence="6" id="KW-0966">Cell projection</keyword>
<evidence type="ECO:0000256" key="1">
    <source>
        <dbReference type="ARBA" id="ARBA00004138"/>
    </source>
</evidence>
<feature type="transmembrane region" description="Helical" evidence="7">
    <location>
        <begin position="100"/>
        <end position="120"/>
    </location>
</feature>
<dbReference type="GO" id="GO:1905515">
    <property type="term" value="P:non-motile cilium assembly"/>
    <property type="evidence" value="ECO:0007669"/>
    <property type="project" value="TreeGrafter"/>
</dbReference>
<keyword evidence="9" id="KW-1185">Reference proteome</keyword>
<feature type="transmembrane region" description="Helical" evidence="7">
    <location>
        <begin position="67"/>
        <end position="88"/>
    </location>
</feature>
<dbReference type="Ensembl" id="ENSNMLT00000008100.1">
    <property type="protein sequence ID" value="ENSNMLP00000007109.1"/>
    <property type="gene ID" value="ENSNMLG00000005124.1"/>
</dbReference>
<dbReference type="GO" id="GO:0035869">
    <property type="term" value="C:ciliary transition zone"/>
    <property type="evidence" value="ECO:0007669"/>
    <property type="project" value="TreeGrafter"/>
</dbReference>
<keyword evidence="5 7" id="KW-0472">Membrane</keyword>
<keyword evidence="4 7" id="KW-1133">Transmembrane helix</keyword>
<dbReference type="PANTHER" id="PTHR13531">
    <property type="entry name" value="GEO07735P1-RELATED-RELATED"/>
    <property type="match status" value="1"/>
</dbReference>
<evidence type="ECO:0000256" key="7">
    <source>
        <dbReference type="SAM" id="Phobius"/>
    </source>
</evidence>
<evidence type="ECO:0000313" key="8">
    <source>
        <dbReference type="Ensembl" id="ENSNMLP00000007109.1"/>
    </source>
</evidence>
<dbReference type="Pfam" id="PF09799">
    <property type="entry name" value="Transmemb_17"/>
    <property type="match status" value="1"/>
</dbReference>
<proteinExistence type="predicted"/>
<dbReference type="GO" id="GO:0016020">
    <property type="term" value="C:membrane"/>
    <property type="evidence" value="ECO:0007669"/>
    <property type="project" value="UniProtKB-SubCell"/>
</dbReference>
<evidence type="ECO:0000313" key="9">
    <source>
        <dbReference type="Proteomes" id="UP000694523"/>
    </source>
</evidence>
<keyword evidence="3 7" id="KW-0812">Transmembrane</keyword>
<organism evidence="8 9">
    <name type="scientific">Neogobius melanostomus</name>
    <name type="common">round goby</name>
    <dbReference type="NCBI Taxonomy" id="47308"/>
    <lineage>
        <taxon>Eukaryota</taxon>
        <taxon>Metazoa</taxon>
        <taxon>Chordata</taxon>
        <taxon>Craniata</taxon>
        <taxon>Vertebrata</taxon>
        <taxon>Euteleostomi</taxon>
        <taxon>Actinopterygii</taxon>
        <taxon>Neopterygii</taxon>
        <taxon>Teleostei</taxon>
        <taxon>Neoteleostei</taxon>
        <taxon>Acanthomorphata</taxon>
        <taxon>Gobiaria</taxon>
        <taxon>Gobiiformes</taxon>
        <taxon>Gobioidei</taxon>
        <taxon>Gobiidae</taxon>
        <taxon>Benthophilinae</taxon>
        <taxon>Neogobiini</taxon>
        <taxon>Neogobius</taxon>
    </lineage>
</organism>
<evidence type="ECO:0000256" key="2">
    <source>
        <dbReference type="ARBA" id="ARBA00004141"/>
    </source>
</evidence>
<evidence type="ECO:0000256" key="6">
    <source>
        <dbReference type="ARBA" id="ARBA00023273"/>
    </source>
</evidence>
<feature type="transmembrane region" description="Helical" evidence="7">
    <location>
        <begin position="34"/>
        <end position="55"/>
    </location>
</feature>
<evidence type="ECO:0000256" key="3">
    <source>
        <dbReference type="ARBA" id="ARBA00022692"/>
    </source>
</evidence>
<evidence type="ECO:0000256" key="5">
    <source>
        <dbReference type="ARBA" id="ARBA00023136"/>
    </source>
</evidence>
<feature type="transmembrane region" description="Helical" evidence="7">
    <location>
        <begin position="126"/>
        <end position="152"/>
    </location>
</feature>
<dbReference type="InterPro" id="IPR019184">
    <property type="entry name" value="Uncharacterised_TM-17"/>
</dbReference>
<protein>
    <recommendedName>
        <fullName evidence="10">Transmembrane protein 80</fullName>
    </recommendedName>
</protein>
<reference evidence="8" key="2">
    <citation type="submission" date="2025-09" db="UniProtKB">
        <authorList>
            <consortium name="Ensembl"/>
        </authorList>
    </citation>
    <scope>IDENTIFICATION</scope>
</reference>
<name>A0A8C6SJB7_9GOBI</name>
<sequence>IYSNVLNVYVACVHLCVLGGRSTTSELSSACFQLVLRLTVGYFVFYFLFTLGLIIRKTWELSYPTDALSLDVALLFLLALLEVLLFFCGVKGSLTESEPYCVVHLLLTGGSVVLTVYFLWWQTYVVWADLILSSVLLVLYGLSGLLACSALARLAKYSTTSDDTSKGSLILTALTKTRKEIE</sequence>